<evidence type="ECO:0000313" key="2">
    <source>
        <dbReference type="Proteomes" id="UP000002039"/>
    </source>
</evidence>
<dbReference type="Proteomes" id="UP000002039">
    <property type="component" value="Unassembled WGS sequence"/>
</dbReference>
<accession>A0ABP2EWY5</accession>
<gene>
    <name evidence="1" type="ORF">BDCG_02209</name>
</gene>
<proteinExistence type="predicted"/>
<organism evidence="1 2">
    <name type="scientific">Ajellomyces dermatitidis (strain ER-3 / ATCC MYA-2586)</name>
    <name type="common">Blastomyces dermatitidis</name>
    <dbReference type="NCBI Taxonomy" id="559297"/>
    <lineage>
        <taxon>Eukaryota</taxon>
        <taxon>Fungi</taxon>
        <taxon>Dikarya</taxon>
        <taxon>Ascomycota</taxon>
        <taxon>Pezizomycotina</taxon>
        <taxon>Eurotiomycetes</taxon>
        <taxon>Eurotiomycetidae</taxon>
        <taxon>Onygenales</taxon>
        <taxon>Ajellomycetaceae</taxon>
        <taxon>Blastomyces</taxon>
    </lineage>
</organism>
<name>A0ABP2EWY5_AJEDR</name>
<evidence type="ECO:0000313" key="1">
    <source>
        <dbReference type="EMBL" id="EEQ87089.2"/>
    </source>
</evidence>
<dbReference type="EMBL" id="EQ999974">
    <property type="protein sequence ID" value="EEQ87089.2"/>
    <property type="molecule type" value="Genomic_DNA"/>
</dbReference>
<protein>
    <submittedName>
        <fullName evidence="1">Uncharacterized protein</fullName>
    </submittedName>
</protein>
<dbReference type="RefSeq" id="XP_045274493.1">
    <property type="nucleotide sequence ID" value="XM_045417762.1"/>
</dbReference>
<sequence>MGAQAILTWACVSSTQTSPVKHHWVRGKGHFFRRRAFKYRRESAVPYLSASRPTGSFSLHRKHNSTQALTKWHLSLRPLFLALISLWGSRISTRVVPCTMSFLMTATNRPSLIHNIMNLADIFVRHNADKAFGVHLIHGHFKIPKNTVMLGINFENPSLRWTNATSIDKIDLASVHGHIFALTKEGLCAYELQDGPLPDLSDVELGFLDEFIEYIVKNNLANLVGLQVLGCVDSSMLELILDQGTVMLDSSIVKNTVPTRVTGWRFESVNGKPRVCSANETHAKMNSGNHKVFNAGKPLPKLENVEELKAALVGAGVL</sequence>
<reference evidence="2" key="1">
    <citation type="journal article" date="2015" name="PLoS Genet.">
        <title>The dynamic genome and transcriptome of the human fungal pathogen Blastomyces and close relative Emmonsia.</title>
        <authorList>
            <person name="Munoz J.F."/>
            <person name="Gauthier G.M."/>
            <person name="Desjardins C.A."/>
            <person name="Gallo J.E."/>
            <person name="Holder J."/>
            <person name="Sullivan T.D."/>
            <person name="Marty A.J."/>
            <person name="Carmen J.C."/>
            <person name="Chen Z."/>
            <person name="Ding L."/>
            <person name="Gujja S."/>
            <person name="Magrini V."/>
            <person name="Misas E."/>
            <person name="Mitreva M."/>
            <person name="Priest M."/>
            <person name="Saif S."/>
            <person name="Whiston E.A."/>
            <person name="Young S."/>
            <person name="Zeng Q."/>
            <person name="Goldman W.E."/>
            <person name="Mardis E.R."/>
            <person name="Taylor J.W."/>
            <person name="McEwen J.G."/>
            <person name="Clay O.K."/>
            <person name="Klein B.S."/>
            <person name="Cuomo C.A."/>
        </authorList>
    </citation>
    <scope>NUCLEOTIDE SEQUENCE [LARGE SCALE GENOMIC DNA]</scope>
    <source>
        <strain evidence="2">ER-3 / ATCC MYA-2586</strain>
    </source>
</reference>
<keyword evidence="2" id="KW-1185">Reference proteome</keyword>
<dbReference type="GeneID" id="69024688"/>